<sequence>MTLPNLLAYPDPRLRAVAAPVVAFDGGLGELAADLVAAVEAAPAVGLAASHIGVLRRVIAARPPGGAAVRVYVNPVIEWASAETMVNEEGSVSMPGVSAEIERPRAVRVVYSDLDGAGRVEEAEGFHAAVLQHEIDQLDGLFWIERLSRLKRERLIKRYQKLGGRSAPLAILPP</sequence>
<dbReference type="PANTHER" id="PTHR10458">
    <property type="entry name" value="PEPTIDE DEFORMYLASE"/>
    <property type="match status" value="1"/>
</dbReference>
<dbReference type="PRINTS" id="PR01576">
    <property type="entry name" value="PDEFORMYLASE"/>
</dbReference>
<dbReference type="PIRSF" id="PIRSF004749">
    <property type="entry name" value="Pep_def"/>
    <property type="match status" value="1"/>
</dbReference>
<accession>A0A2G9WW44</accession>
<keyword evidence="4" id="KW-1185">Reference proteome</keyword>
<dbReference type="AlphaFoldDB" id="A0A2G9WW44"/>
<dbReference type="PANTHER" id="PTHR10458:SF22">
    <property type="entry name" value="PEPTIDE DEFORMYLASE"/>
    <property type="match status" value="1"/>
</dbReference>
<evidence type="ECO:0000313" key="4">
    <source>
        <dbReference type="Proteomes" id="UP000231070"/>
    </source>
</evidence>
<dbReference type="Gene3D" id="3.90.45.10">
    <property type="entry name" value="Peptide deformylase"/>
    <property type="match status" value="1"/>
</dbReference>
<reference evidence="3 4" key="1">
    <citation type="submission" date="2017-08" db="EMBL/GenBank/DDBJ databases">
        <title>Pleomorphomonas carboxidotrophicus sp. nov., a new mesophilic hydrogenogenic carboxidotroph.</title>
        <authorList>
            <person name="Esquivel-Elizondo S."/>
            <person name="Krajmalnik-Brown R."/>
            <person name="Maldonado J."/>
        </authorList>
    </citation>
    <scope>NUCLEOTIDE SEQUENCE [LARGE SCALE GENOMIC DNA]</scope>
    <source>
        <strain evidence="3 4">SVCO-16</strain>
    </source>
</reference>
<comment type="caution">
    <text evidence="2">Lacks conserved residue(s) required for the propagation of feature annotation.</text>
</comment>
<dbReference type="EMBL" id="NQVN01000010">
    <property type="protein sequence ID" value="PIO98340.1"/>
    <property type="molecule type" value="Genomic_DNA"/>
</dbReference>
<dbReference type="Proteomes" id="UP000231070">
    <property type="component" value="Unassembled WGS sequence"/>
</dbReference>
<protein>
    <recommendedName>
        <fullName evidence="2">Peptide deformylase-like</fullName>
    </recommendedName>
    <alternativeName>
        <fullName evidence="2">Polypeptide deformylase-like</fullName>
    </alternativeName>
</protein>
<gene>
    <name evidence="3" type="ORF">CJ014_15340</name>
</gene>
<dbReference type="Pfam" id="PF01327">
    <property type="entry name" value="Pep_deformylase"/>
    <property type="match status" value="1"/>
</dbReference>
<feature type="active site" evidence="2">
    <location>
        <position position="134"/>
    </location>
</feature>
<dbReference type="OrthoDB" id="9804313at2"/>
<evidence type="ECO:0000313" key="3">
    <source>
        <dbReference type="EMBL" id="PIO98340.1"/>
    </source>
</evidence>
<dbReference type="HAMAP" id="MF_00163">
    <property type="entry name" value="Pep_deformylase"/>
    <property type="match status" value="1"/>
</dbReference>
<comment type="similarity">
    <text evidence="1 2">Belongs to the polypeptide deformylase family.</text>
</comment>
<dbReference type="CDD" id="cd00487">
    <property type="entry name" value="Pep_deformylase"/>
    <property type="match status" value="1"/>
</dbReference>
<dbReference type="RefSeq" id="WP_100081366.1">
    <property type="nucleotide sequence ID" value="NZ_NQVN01000010.1"/>
</dbReference>
<evidence type="ECO:0000256" key="2">
    <source>
        <dbReference type="HAMAP-Rule" id="MF_00163"/>
    </source>
</evidence>
<name>A0A2G9WW44_9HYPH</name>
<evidence type="ECO:0000256" key="1">
    <source>
        <dbReference type="ARBA" id="ARBA00010759"/>
    </source>
</evidence>
<dbReference type="InterPro" id="IPR036821">
    <property type="entry name" value="Peptide_deformylase_sf"/>
</dbReference>
<organism evidence="3 4">
    <name type="scientific">Pleomorphomonas carboxyditropha</name>
    <dbReference type="NCBI Taxonomy" id="2023338"/>
    <lineage>
        <taxon>Bacteria</taxon>
        <taxon>Pseudomonadati</taxon>
        <taxon>Pseudomonadota</taxon>
        <taxon>Alphaproteobacteria</taxon>
        <taxon>Hyphomicrobiales</taxon>
        <taxon>Pleomorphomonadaceae</taxon>
        <taxon>Pleomorphomonas</taxon>
    </lineage>
</organism>
<dbReference type="GO" id="GO:0042586">
    <property type="term" value="F:peptide deformylase activity"/>
    <property type="evidence" value="ECO:0007669"/>
    <property type="project" value="InterPro"/>
</dbReference>
<comment type="caution">
    <text evidence="3">The sequence shown here is derived from an EMBL/GenBank/DDBJ whole genome shotgun (WGS) entry which is preliminary data.</text>
</comment>
<proteinExistence type="inferred from homology"/>
<dbReference type="SUPFAM" id="SSF56420">
    <property type="entry name" value="Peptide deformylase"/>
    <property type="match status" value="1"/>
</dbReference>
<dbReference type="NCBIfam" id="NF009484">
    <property type="entry name" value="PRK12846.1-5"/>
    <property type="match status" value="1"/>
</dbReference>
<dbReference type="InterPro" id="IPR023635">
    <property type="entry name" value="Peptide_deformylase"/>
</dbReference>